<reference evidence="1 2" key="1">
    <citation type="submission" date="2017-05" db="EMBL/GenBank/DDBJ databases">
        <authorList>
            <person name="Varghese N."/>
            <person name="Submissions S."/>
        </authorList>
    </citation>
    <scope>NUCLEOTIDE SEQUENCE [LARGE SCALE GENOMIC DNA]</scope>
    <source>
        <strain evidence="1 2">DSM 15360</strain>
    </source>
</reference>
<name>A0ABY1P7P7_9BACT</name>
<comment type="caution">
    <text evidence="1">The sequence shown here is derived from an EMBL/GenBank/DDBJ whole genome shotgun (WGS) entry which is preliminary data.</text>
</comment>
<sequence>MKNIIPPPKCNYLNKLLGRLFLAFLFTQIVFSCTQEQNLKISQDEIQLIRTYMEGELTGKTTFDNQPLEMDWENATYFKGNYEIPLHSPLLGFVPNYQNVETRLLVPSSKIENYSFMTLDTEEILGGLSFIELTSDPDKTSLDTYRYMNFSKDLQPGDFVYKRTTASAC</sequence>
<evidence type="ECO:0000313" key="1">
    <source>
        <dbReference type="EMBL" id="SMP27036.1"/>
    </source>
</evidence>
<accession>A0ABY1P7P7</accession>
<dbReference type="EMBL" id="FXUA01000005">
    <property type="protein sequence ID" value="SMP27036.1"/>
    <property type="molecule type" value="Genomic_DNA"/>
</dbReference>
<dbReference type="Proteomes" id="UP001157915">
    <property type="component" value="Unassembled WGS sequence"/>
</dbReference>
<keyword evidence="2" id="KW-1185">Reference proteome</keyword>
<evidence type="ECO:0000313" key="2">
    <source>
        <dbReference type="Proteomes" id="UP001157915"/>
    </source>
</evidence>
<proteinExistence type="predicted"/>
<dbReference type="PROSITE" id="PS51257">
    <property type="entry name" value="PROKAR_LIPOPROTEIN"/>
    <property type="match status" value="1"/>
</dbReference>
<protein>
    <submittedName>
        <fullName evidence="1">Uncharacterized protein</fullName>
    </submittedName>
</protein>
<gene>
    <name evidence="1" type="ORF">SAMN06265367_10516</name>
</gene>
<dbReference type="RefSeq" id="WP_283413481.1">
    <property type="nucleotide sequence ID" value="NZ_FXUA01000005.1"/>
</dbReference>
<organism evidence="1 2">
    <name type="scientific">Algoriphagus winogradskyi</name>
    <dbReference type="NCBI Taxonomy" id="237017"/>
    <lineage>
        <taxon>Bacteria</taxon>
        <taxon>Pseudomonadati</taxon>
        <taxon>Bacteroidota</taxon>
        <taxon>Cytophagia</taxon>
        <taxon>Cytophagales</taxon>
        <taxon>Cyclobacteriaceae</taxon>
        <taxon>Algoriphagus</taxon>
    </lineage>
</organism>